<dbReference type="PANTHER" id="PTHR42747:SF4">
    <property type="entry name" value="BLR1330 PROTEIN"/>
    <property type="match status" value="1"/>
</dbReference>
<dbReference type="Gene3D" id="3.20.20.70">
    <property type="entry name" value="Aldolase class I"/>
    <property type="match status" value="1"/>
</dbReference>
<keyword evidence="3" id="KW-0288">FMN</keyword>
<comment type="similarity">
    <text evidence="1">Belongs to the nitronate monooxygenase family. NMO class I subfamily.</text>
</comment>
<evidence type="ECO:0000256" key="4">
    <source>
        <dbReference type="ARBA" id="ARBA00023002"/>
    </source>
</evidence>
<evidence type="ECO:0000256" key="1">
    <source>
        <dbReference type="ARBA" id="ARBA00009881"/>
    </source>
</evidence>
<dbReference type="SUPFAM" id="SSF51412">
    <property type="entry name" value="Inosine monophosphate dehydrogenase (IMPDH)"/>
    <property type="match status" value="1"/>
</dbReference>
<sequence>MSLQDIIEHLALPAIASPLFIVSNPQLVIAECCNGIIGSIPSLNARQKEDFPLMLSTIEEGIQKAVSTGKCKKAVPYAVNLIVHASNDRLDHDLGVCVDHKVPVVITSLHAPGKVVEAVHNYGGVVLHDVISIRHAKKALNEGVDGLIAVCAGAGGHGGSLSPFALIGEIRRFYDGVIVLSGAISRGDDILAAQAMGANAAYIGTRFIATPEANAVDEYKEMIIQSDASGIVYTPFFTGVNGNYLRESIVRSGLDPDDLKNGLSANFGSTRVKPWKNIWGAGQGVGNIDEILPTSEVIAKLKREYRAAFHRLQNKGAIYVR</sequence>
<evidence type="ECO:0000313" key="7">
    <source>
        <dbReference type="Proteomes" id="UP000187344"/>
    </source>
</evidence>
<dbReference type="EC" id="1.13.12.16" evidence="6"/>
<gene>
    <name evidence="6" type="ORF">PEB0149_009250</name>
</gene>
<evidence type="ECO:0000313" key="6">
    <source>
        <dbReference type="EMBL" id="OLY43498.1"/>
    </source>
</evidence>
<dbReference type="CDD" id="cd04730">
    <property type="entry name" value="NPD_like"/>
    <property type="match status" value="1"/>
</dbReference>
<dbReference type="FunFam" id="3.20.20.70:FF:000210">
    <property type="entry name" value="2-nitropropane dioxygenase"/>
    <property type="match status" value="1"/>
</dbReference>
<dbReference type="InterPro" id="IPR004136">
    <property type="entry name" value="NMO"/>
</dbReference>
<keyword evidence="7" id="KW-1185">Reference proteome</keyword>
<dbReference type="AlphaFoldDB" id="A0A1R0F946"/>
<dbReference type="EMBL" id="LXYT01000002">
    <property type="protein sequence ID" value="OLY43498.1"/>
    <property type="molecule type" value="Genomic_DNA"/>
</dbReference>
<dbReference type="OrthoDB" id="9778912at2"/>
<protein>
    <submittedName>
        <fullName evidence="6">Nitronate monooxygenase</fullName>
        <ecNumber evidence="6">1.13.12.16</ecNumber>
    </submittedName>
</protein>
<dbReference type="Proteomes" id="UP000187344">
    <property type="component" value="Unassembled WGS sequence"/>
</dbReference>
<comment type="caution">
    <text evidence="6">The sequence shown here is derived from an EMBL/GenBank/DDBJ whole genome shotgun (WGS) entry which is preliminary data.</text>
</comment>
<keyword evidence="5 6" id="KW-0503">Monooxygenase</keyword>
<evidence type="ECO:0000256" key="3">
    <source>
        <dbReference type="ARBA" id="ARBA00022643"/>
    </source>
</evidence>
<dbReference type="Pfam" id="PF03060">
    <property type="entry name" value="NMO"/>
    <property type="match status" value="1"/>
</dbReference>
<dbReference type="InterPro" id="IPR013785">
    <property type="entry name" value="Aldolase_TIM"/>
</dbReference>
<proteinExistence type="inferred from homology"/>
<dbReference type="PANTHER" id="PTHR42747">
    <property type="entry name" value="NITRONATE MONOOXYGENASE-RELATED"/>
    <property type="match status" value="1"/>
</dbReference>
<name>A0A1R0F946_9HYPH</name>
<accession>A0A1R0F946</accession>
<keyword evidence="2" id="KW-0285">Flavoprotein</keyword>
<keyword evidence="4 6" id="KW-0560">Oxidoreductase</keyword>
<organism evidence="6 7">
    <name type="scientific">Bartonella apis</name>
    <dbReference type="NCBI Taxonomy" id="1686310"/>
    <lineage>
        <taxon>Bacteria</taxon>
        <taxon>Pseudomonadati</taxon>
        <taxon>Pseudomonadota</taxon>
        <taxon>Alphaproteobacteria</taxon>
        <taxon>Hyphomicrobiales</taxon>
        <taxon>Bartonellaceae</taxon>
        <taxon>Bartonella</taxon>
    </lineage>
</organism>
<dbReference type="GO" id="GO:0018580">
    <property type="term" value="F:nitronate monooxygenase activity"/>
    <property type="evidence" value="ECO:0007669"/>
    <property type="project" value="UniProtKB-EC"/>
</dbReference>
<reference evidence="6 7" key="1">
    <citation type="submission" date="2016-12" db="EMBL/GenBank/DDBJ databases">
        <title>Comparative genomics of Bartonella apis.</title>
        <authorList>
            <person name="Engel P."/>
        </authorList>
    </citation>
    <scope>NUCLEOTIDE SEQUENCE [LARGE SCALE GENOMIC DNA]</scope>
    <source>
        <strain evidence="6 7">PEB0149</strain>
    </source>
</reference>
<evidence type="ECO:0000256" key="2">
    <source>
        <dbReference type="ARBA" id="ARBA00022630"/>
    </source>
</evidence>
<evidence type="ECO:0000256" key="5">
    <source>
        <dbReference type="ARBA" id="ARBA00023033"/>
    </source>
</evidence>
<dbReference type="RefSeq" id="WP_075870338.1">
    <property type="nucleotide sequence ID" value="NZ_CALYQA010000001.1"/>
</dbReference>